<dbReference type="InParanoid" id="L5KKS8"/>
<proteinExistence type="predicted"/>
<feature type="region of interest" description="Disordered" evidence="1">
    <location>
        <begin position="55"/>
        <end position="87"/>
    </location>
</feature>
<organism evidence="2 3">
    <name type="scientific">Pteropus alecto</name>
    <name type="common">Black flying fox</name>
    <dbReference type="NCBI Taxonomy" id="9402"/>
    <lineage>
        <taxon>Eukaryota</taxon>
        <taxon>Metazoa</taxon>
        <taxon>Chordata</taxon>
        <taxon>Craniata</taxon>
        <taxon>Vertebrata</taxon>
        <taxon>Euteleostomi</taxon>
        <taxon>Mammalia</taxon>
        <taxon>Eutheria</taxon>
        <taxon>Laurasiatheria</taxon>
        <taxon>Chiroptera</taxon>
        <taxon>Yinpterochiroptera</taxon>
        <taxon>Pteropodoidea</taxon>
        <taxon>Pteropodidae</taxon>
        <taxon>Pteropodinae</taxon>
        <taxon>Pteropus</taxon>
    </lineage>
</organism>
<dbReference type="AlphaFoldDB" id="L5KKS8"/>
<dbReference type="EMBL" id="KB030661">
    <property type="protein sequence ID" value="ELK12254.1"/>
    <property type="molecule type" value="Genomic_DNA"/>
</dbReference>
<keyword evidence="3" id="KW-1185">Reference proteome</keyword>
<evidence type="ECO:0000256" key="1">
    <source>
        <dbReference type="SAM" id="MobiDB-lite"/>
    </source>
</evidence>
<reference evidence="3" key="1">
    <citation type="journal article" date="2013" name="Science">
        <title>Comparative analysis of bat genomes provides insight into the evolution of flight and immunity.</title>
        <authorList>
            <person name="Zhang G."/>
            <person name="Cowled C."/>
            <person name="Shi Z."/>
            <person name="Huang Z."/>
            <person name="Bishop-Lilly K.A."/>
            <person name="Fang X."/>
            <person name="Wynne J.W."/>
            <person name="Xiong Z."/>
            <person name="Baker M.L."/>
            <person name="Zhao W."/>
            <person name="Tachedjian M."/>
            <person name="Zhu Y."/>
            <person name="Zhou P."/>
            <person name="Jiang X."/>
            <person name="Ng J."/>
            <person name="Yang L."/>
            <person name="Wu L."/>
            <person name="Xiao J."/>
            <person name="Feng Y."/>
            <person name="Chen Y."/>
            <person name="Sun X."/>
            <person name="Zhang Y."/>
            <person name="Marsh G.A."/>
            <person name="Crameri G."/>
            <person name="Broder C.C."/>
            <person name="Frey K.G."/>
            <person name="Wang L.F."/>
            <person name="Wang J."/>
        </authorList>
    </citation>
    <scope>NUCLEOTIDE SEQUENCE [LARGE SCALE GENOMIC DNA]</scope>
</reference>
<sequence length="87" mass="9341">MKQGQKQGPAVENKLLRRVALVTPTAPAPASLRVPESQSTAVPVAFAFHSQRQAACNPSATPKPHVLHRASSHANARYPRRNSQVPA</sequence>
<evidence type="ECO:0000313" key="3">
    <source>
        <dbReference type="Proteomes" id="UP000010552"/>
    </source>
</evidence>
<evidence type="ECO:0000313" key="2">
    <source>
        <dbReference type="EMBL" id="ELK12254.1"/>
    </source>
</evidence>
<gene>
    <name evidence="2" type="ORF">PAL_GLEAN10014546</name>
</gene>
<protein>
    <submittedName>
        <fullName evidence="2">Uncharacterized protein</fullName>
    </submittedName>
</protein>
<accession>L5KKS8</accession>
<name>L5KKS8_PTEAL</name>
<dbReference type="Proteomes" id="UP000010552">
    <property type="component" value="Unassembled WGS sequence"/>
</dbReference>